<keyword evidence="3" id="KW-1003">Cell membrane</keyword>
<comment type="subcellular location">
    <subcellularLocation>
        <location evidence="1">Cell membrane</location>
        <topology evidence="1">Peripheral membrane protein</topology>
        <orientation evidence="1">Cytoplasmic side</orientation>
    </subcellularLocation>
</comment>
<gene>
    <name evidence="11" type="primary">ftsY</name>
    <name evidence="12" type="ORF">ENM88_02600</name>
    <name evidence="11" type="ORF">ENP77_03535</name>
</gene>
<dbReference type="PANTHER" id="PTHR43134">
    <property type="entry name" value="SIGNAL RECOGNITION PARTICLE RECEPTOR SUBUNIT ALPHA"/>
    <property type="match status" value="1"/>
</dbReference>
<dbReference type="PANTHER" id="PTHR43134:SF1">
    <property type="entry name" value="SIGNAL RECOGNITION PARTICLE RECEPTOR SUBUNIT ALPHA"/>
    <property type="match status" value="1"/>
</dbReference>
<dbReference type="InterPro" id="IPR000897">
    <property type="entry name" value="SRP54_GTPase_dom"/>
</dbReference>
<name>A0A7C1PCI7_THEPE</name>
<dbReference type="EMBL" id="DRZM01000089">
    <property type="protein sequence ID" value="HHP04627.1"/>
    <property type="molecule type" value="Genomic_DNA"/>
</dbReference>
<dbReference type="InterPro" id="IPR004390">
    <property type="entry name" value="SR_rcpt_FtsY"/>
</dbReference>
<organism evidence="11">
    <name type="scientific">Thermofilum pendens</name>
    <dbReference type="NCBI Taxonomy" id="2269"/>
    <lineage>
        <taxon>Archaea</taxon>
        <taxon>Thermoproteota</taxon>
        <taxon>Thermoprotei</taxon>
        <taxon>Thermofilales</taxon>
        <taxon>Thermofilaceae</taxon>
        <taxon>Thermofilum</taxon>
    </lineage>
</organism>
<dbReference type="SUPFAM" id="SSF47364">
    <property type="entry name" value="Domain of the SRP/SRP receptor G-proteins"/>
    <property type="match status" value="1"/>
</dbReference>
<evidence type="ECO:0000256" key="4">
    <source>
        <dbReference type="ARBA" id="ARBA00022490"/>
    </source>
</evidence>
<dbReference type="EMBL" id="DSKP01000125">
    <property type="protein sequence ID" value="HEB48847.1"/>
    <property type="molecule type" value="Genomic_DNA"/>
</dbReference>
<dbReference type="Gene3D" id="1.20.120.140">
    <property type="entry name" value="Signal recognition particle SRP54, nucleotide-binding domain"/>
    <property type="match status" value="1"/>
</dbReference>
<keyword evidence="4" id="KW-0963">Cytoplasm</keyword>
<dbReference type="AlphaFoldDB" id="A0A7C1PCI7"/>
<dbReference type="Gene3D" id="3.40.50.300">
    <property type="entry name" value="P-loop containing nucleotide triphosphate hydrolases"/>
    <property type="match status" value="1"/>
</dbReference>
<dbReference type="PROSITE" id="PS00300">
    <property type="entry name" value="SRP54"/>
    <property type="match status" value="1"/>
</dbReference>
<protein>
    <submittedName>
        <fullName evidence="11">Signal recognition particle-docking protein FtsY</fullName>
    </submittedName>
</protein>
<dbReference type="InterPro" id="IPR036225">
    <property type="entry name" value="SRP/SRP_N"/>
</dbReference>
<evidence type="ECO:0000256" key="2">
    <source>
        <dbReference type="ARBA" id="ARBA00008531"/>
    </source>
</evidence>
<dbReference type="GO" id="GO:0005047">
    <property type="term" value="F:signal recognition particle binding"/>
    <property type="evidence" value="ECO:0007669"/>
    <property type="project" value="TreeGrafter"/>
</dbReference>
<sequence length="306" mass="34233">MASRGLSKVFSNLLERLKYSEFSESDLKKIEEEFLLLLVENDVALEVAEGILRQLTTRLSGAKIPRLSDKEKIAYEELRKLLAEVFERAPQLDIEKEVKEHAEVRGEPLSIVFLGPNGHGKTTTVAKLAYRFSSKGYKVVIAAADTFRAGAIEQLSELAERAGAELVSMGYGADPAAVAYEAYMYSVKRRADLLLVDTAGRMHTKKNLMEEMRKIVRVLNPRYRIFVGDALVGNDAADQARKFFEEVGFDGSILAKFDADTKGGVALSIVYITSRPILYVGTGQRLRDLAEFDYRKYLEEILPSVH</sequence>
<proteinExistence type="inferred from homology"/>
<dbReference type="GO" id="GO:0003924">
    <property type="term" value="F:GTPase activity"/>
    <property type="evidence" value="ECO:0007669"/>
    <property type="project" value="TreeGrafter"/>
</dbReference>
<dbReference type="SUPFAM" id="SSF52540">
    <property type="entry name" value="P-loop containing nucleoside triphosphate hydrolases"/>
    <property type="match status" value="1"/>
</dbReference>
<comment type="similarity">
    <text evidence="2">Belongs to the GTP-binding SRP family.</text>
</comment>
<dbReference type="InterPro" id="IPR042101">
    <property type="entry name" value="SRP54_N_sf"/>
</dbReference>
<dbReference type="GO" id="GO:0005525">
    <property type="term" value="F:GTP binding"/>
    <property type="evidence" value="ECO:0007669"/>
    <property type="project" value="UniProtKB-KW"/>
</dbReference>
<keyword evidence="9" id="KW-0675">Receptor</keyword>
<dbReference type="SMART" id="SM00382">
    <property type="entry name" value="AAA"/>
    <property type="match status" value="1"/>
</dbReference>
<dbReference type="GO" id="GO:0006614">
    <property type="term" value="P:SRP-dependent cotranslational protein targeting to membrane"/>
    <property type="evidence" value="ECO:0007669"/>
    <property type="project" value="InterPro"/>
</dbReference>
<evidence type="ECO:0000256" key="1">
    <source>
        <dbReference type="ARBA" id="ARBA00004413"/>
    </source>
</evidence>
<dbReference type="GO" id="GO:0005886">
    <property type="term" value="C:plasma membrane"/>
    <property type="evidence" value="ECO:0007669"/>
    <property type="project" value="UniProtKB-SubCell"/>
</dbReference>
<evidence type="ECO:0000313" key="11">
    <source>
        <dbReference type="EMBL" id="HEB48847.1"/>
    </source>
</evidence>
<dbReference type="InterPro" id="IPR027417">
    <property type="entry name" value="P-loop_NTPase"/>
</dbReference>
<dbReference type="Pfam" id="PF00448">
    <property type="entry name" value="SRP54"/>
    <property type="match status" value="1"/>
</dbReference>
<evidence type="ECO:0000256" key="3">
    <source>
        <dbReference type="ARBA" id="ARBA00022475"/>
    </source>
</evidence>
<feature type="domain" description="SRP54-type proteins GTP-binding" evidence="10">
    <location>
        <begin position="276"/>
        <end position="289"/>
    </location>
</feature>
<dbReference type="SMART" id="SM00962">
    <property type="entry name" value="SRP54"/>
    <property type="match status" value="1"/>
</dbReference>
<keyword evidence="5" id="KW-0547">Nucleotide-binding</keyword>
<evidence type="ECO:0000256" key="6">
    <source>
        <dbReference type="ARBA" id="ARBA00022801"/>
    </source>
</evidence>
<evidence type="ECO:0000256" key="7">
    <source>
        <dbReference type="ARBA" id="ARBA00023134"/>
    </source>
</evidence>
<comment type="caution">
    <text evidence="11">The sequence shown here is derived from an EMBL/GenBank/DDBJ whole genome shotgun (WGS) entry which is preliminary data.</text>
</comment>
<accession>A0A7C1PCI7</accession>
<evidence type="ECO:0000256" key="9">
    <source>
        <dbReference type="ARBA" id="ARBA00023170"/>
    </source>
</evidence>
<dbReference type="InterPro" id="IPR003593">
    <property type="entry name" value="AAA+_ATPase"/>
</dbReference>
<evidence type="ECO:0000259" key="10">
    <source>
        <dbReference type="PROSITE" id="PS00300"/>
    </source>
</evidence>
<evidence type="ECO:0000313" key="12">
    <source>
        <dbReference type="EMBL" id="HHP04627.1"/>
    </source>
</evidence>
<dbReference type="NCBIfam" id="TIGR00064">
    <property type="entry name" value="ftsY"/>
    <property type="match status" value="1"/>
</dbReference>
<evidence type="ECO:0000256" key="5">
    <source>
        <dbReference type="ARBA" id="ARBA00022741"/>
    </source>
</evidence>
<keyword evidence="8" id="KW-0472">Membrane</keyword>
<keyword evidence="6" id="KW-0378">Hydrolase</keyword>
<reference evidence="11" key="1">
    <citation type="journal article" date="2020" name="mSystems">
        <title>Genome- and Community-Level Interaction Insights into Carbon Utilization and Element Cycling Functions of Hydrothermarchaeota in Hydrothermal Sediment.</title>
        <authorList>
            <person name="Zhou Z."/>
            <person name="Liu Y."/>
            <person name="Xu W."/>
            <person name="Pan J."/>
            <person name="Luo Z.H."/>
            <person name="Li M."/>
        </authorList>
    </citation>
    <scope>NUCLEOTIDE SEQUENCE [LARGE SCALE GENOMIC DNA]</scope>
    <source>
        <strain evidence="12">SpSt-1125</strain>
        <strain evidence="11">SpSt-25</strain>
    </source>
</reference>
<evidence type="ECO:0000256" key="8">
    <source>
        <dbReference type="ARBA" id="ARBA00023136"/>
    </source>
</evidence>
<keyword evidence="7" id="KW-0342">GTP-binding</keyword>